<dbReference type="EMBL" id="LRGB01002076">
    <property type="protein sequence ID" value="KZS09306.1"/>
    <property type="molecule type" value="Genomic_DNA"/>
</dbReference>
<evidence type="ECO:0000313" key="2">
    <source>
        <dbReference type="Proteomes" id="UP000076858"/>
    </source>
</evidence>
<protein>
    <submittedName>
        <fullName evidence="1">Uncharacterized protein</fullName>
    </submittedName>
</protein>
<comment type="caution">
    <text evidence="1">The sequence shown here is derived from an EMBL/GenBank/DDBJ whole genome shotgun (WGS) entry which is preliminary data.</text>
</comment>
<dbReference type="AlphaFoldDB" id="A0A164S6G2"/>
<dbReference type="Proteomes" id="UP000076858">
    <property type="component" value="Unassembled WGS sequence"/>
</dbReference>
<reference evidence="1 2" key="1">
    <citation type="submission" date="2016-03" db="EMBL/GenBank/DDBJ databases">
        <title>EvidentialGene: Evidence-directed Construction of Genes on Genomes.</title>
        <authorList>
            <person name="Gilbert D.G."/>
            <person name="Choi J.-H."/>
            <person name="Mockaitis K."/>
            <person name="Colbourne J."/>
            <person name="Pfrender M."/>
        </authorList>
    </citation>
    <scope>NUCLEOTIDE SEQUENCE [LARGE SCALE GENOMIC DNA]</scope>
    <source>
        <strain evidence="1 2">Xinb3</strain>
        <tissue evidence="1">Complete organism</tissue>
    </source>
</reference>
<gene>
    <name evidence="1" type="ORF">APZ42_026438</name>
</gene>
<proteinExistence type="predicted"/>
<organism evidence="1 2">
    <name type="scientific">Daphnia magna</name>
    <dbReference type="NCBI Taxonomy" id="35525"/>
    <lineage>
        <taxon>Eukaryota</taxon>
        <taxon>Metazoa</taxon>
        <taxon>Ecdysozoa</taxon>
        <taxon>Arthropoda</taxon>
        <taxon>Crustacea</taxon>
        <taxon>Branchiopoda</taxon>
        <taxon>Diplostraca</taxon>
        <taxon>Cladocera</taxon>
        <taxon>Anomopoda</taxon>
        <taxon>Daphniidae</taxon>
        <taxon>Daphnia</taxon>
    </lineage>
</organism>
<name>A0A164S6G2_9CRUS</name>
<accession>A0A164S6G2</accession>
<evidence type="ECO:0000313" key="1">
    <source>
        <dbReference type="EMBL" id="KZS09306.1"/>
    </source>
</evidence>
<keyword evidence="2" id="KW-1185">Reference proteome</keyword>
<sequence>MCCKGEVTGWVVDDVERNWHVSYDRWLDVSSSVGEQVELPSLTTTT</sequence>